<keyword evidence="5 6" id="KW-0472">Membrane</keyword>
<keyword evidence="3 6" id="KW-0812">Transmembrane</keyword>
<evidence type="ECO:0000256" key="1">
    <source>
        <dbReference type="ARBA" id="ARBA00004651"/>
    </source>
</evidence>
<feature type="transmembrane region" description="Helical" evidence="6">
    <location>
        <begin position="362"/>
        <end position="380"/>
    </location>
</feature>
<feature type="transmembrane region" description="Helical" evidence="6">
    <location>
        <begin position="276"/>
        <end position="305"/>
    </location>
</feature>
<dbReference type="PANTHER" id="PTHR42770">
    <property type="entry name" value="AMINO ACID TRANSPORTER-RELATED"/>
    <property type="match status" value="1"/>
</dbReference>
<evidence type="ECO:0000256" key="2">
    <source>
        <dbReference type="ARBA" id="ARBA00022475"/>
    </source>
</evidence>
<comment type="caution">
    <text evidence="7">The sequence shown here is derived from an EMBL/GenBank/DDBJ whole genome shotgun (WGS) entry which is preliminary data.</text>
</comment>
<organism evidence="7 8">
    <name type="scientific">Sphingomonas vulcanisoli</name>
    <dbReference type="NCBI Taxonomy" id="1658060"/>
    <lineage>
        <taxon>Bacteria</taxon>
        <taxon>Pseudomonadati</taxon>
        <taxon>Pseudomonadota</taxon>
        <taxon>Alphaproteobacteria</taxon>
        <taxon>Sphingomonadales</taxon>
        <taxon>Sphingomonadaceae</taxon>
        <taxon>Sphingomonas</taxon>
    </lineage>
</organism>
<feature type="transmembrane region" description="Helical" evidence="6">
    <location>
        <begin position="392"/>
        <end position="413"/>
    </location>
</feature>
<dbReference type="RefSeq" id="WP_208408578.1">
    <property type="nucleotide sequence ID" value="NZ_JAAOZC010000002.1"/>
</dbReference>
<feature type="transmembrane region" description="Helical" evidence="6">
    <location>
        <begin position="123"/>
        <end position="146"/>
    </location>
</feature>
<evidence type="ECO:0000313" key="8">
    <source>
        <dbReference type="Proteomes" id="UP000727456"/>
    </source>
</evidence>
<evidence type="ECO:0000256" key="5">
    <source>
        <dbReference type="ARBA" id="ARBA00023136"/>
    </source>
</evidence>
<keyword evidence="2" id="KW-1003">Cell membrane</keyword>
<dbReference type="Pfam" id="PF13520">
    <property type="entry name" value="AA_permease_2"/>
    <property type="match status" value="1"/>
</dbReference>
<feature type="transmembrane region" description="Helical" evidence="6">
    <location>
        <begin position="196"/>
        <end position="220"/>
    </location>
</feature>
<protein>
    <submittedName>
        <fullName evidence="7">Amino acid transporter</fullName>
    </submittedName>
</protein>
<dbReference type="InterPro" id="IPR002293">
    <property type="entry name" value="AA/rel_permease1"/>
</dbReference>
<feature type="transmembrane region" description="Helical" evidence="6">
    <location>
        <begin position="153"/>
        <end position="176"/>
    </location>
</feature>
<reference evidence="7 8" key="1">
    <citation type="submission" date="2020-03" db="EMBL/GenBank/DDBJ databases">
        <title>Genomic Encyclopedia of Type Strains, Phase III (KMG-III): the genomes of soil and plant-associated and newly described type strains.</title>
        <authorList>
            <person name="Whitman W."/>
        </authorList>
    </citation>
    <scope>NUCLEOTIDE SEQUENCE [LARGE SCALE GENOMIC DNA]</scope>
    <source>
        <strain evidence="7 8">CECT 8804</strain>
    </source>
</reference>
<dbReference type="Gene3D" id="1.20.1740.10">
    <property type="entry name" value="Amino acid/polyamine transporter I"/>
    <property type="match status" value="1"/>
</dbReference>
<feature type="transmembrane region" description="Helical" evidence="6">
    <location>
        <begin position="50"/>
        <end position="69"/>
    </location>
</feature>
<dbReference type="PIRSF" id="PIRSF006060">
    <property type="entry name" value="AA_transporter"/>
    <property type="match status" value="1"/>
</dbReference>
<proteinExistence type="predicted"/>
<feature type="transmembrane region" description="Helical" evidence="6">
    <location>
        <begin position="81"/>
        <end position="103"/>
    </location>
</feature>
<dbReference type="Proteomes" id="UP000727456">
    <property type="component" value="Unassembled WGS sequence"/>
</dbReference>
<comment type="subcellular location">
    <subcellularLocation>
        <location evidence="1">Cell membrane</location>
        <topology evidence="1">Multi-pass membrane protein</topology>
    </subcellularLocation>
</comment>
<dbReference type="PANTHER" id="PTHR42770:SF7">
    <property type="entry name" value="MEMBRANE PROTEIN"/>
    <property type="match status" value="1"/>
</dbReference>
<sequence>MTTAPPPLPKALPRCLGTLGMLFLTLSAISPASSVFIIVPGMLQGAGTGALWAMAIAGLVCLATAYVYAELSSAFPIAGGEYVMVARTLGPLPGFVMLVINVFNNMLFPPVVGLGVSAVLAHVIPGLPVVPIAIVVVAGATLCGLLNIRVNALVTGLFLVIELAALGLVTALGLIHPAQGLLPMLAHPVLPSLQPATMPATGTATTIGIFALNGYGMAVYFGEEMHDASTRIARVVMLSFAAAFLFELGPTIAALIGTPDLARTLSATDPFGDFVASWGGGLIAALMAVGVAIAILNAAIVTVLGSARFLYSTGRDRVWGGPVDRWIAAVHPRWHSPWVATLVNGALGIGCCFIKLNFLLILSGGGLLVTYCAISLGALAGRRTGSTNHGPYRMPLFPIAPILTLVALAYVAWTNWLDVDEGRPGLIATAAQIVAAILYYTLVLRRRGAWIVHDPAVETAERL</sequence>
<evidence type="ECO:0000256" key="4">
    <source>
        <dbReference type="ARBA" id="ARBA00022989"/>
    </source>
</evidence>
<feature type="transmembrane region" description="Helical" evidence="6">
    <location>
        <begin position="425"/>
        <end position="443"/>
    </location>
</feature>
<dbReference type="InterPro" id="IPR050367">
    <property type="entry name" value="APC_superfamily"/>
</dbReference>
<keyword evidence="4 6" id="KW-1133">Transmembrane helix</keyword>
<keyword evidence="8" id="KW-1185">Reference proteome</keyword>
<evidence type="ECO:0000256" key="6">
    <source>
        <dbReference type="SAM" id="Phobius"/>
    </source>
</evidence>
<gene>
    <name evidence="7" type="ORF">FHS31_001278</name>
</gene>
<feature type="transmembrane region" description="Helical" evidence="6">
    <location>
        <begin position="232"/>
        <end position="256"/>
    </location>
</feature>
<dbReference type="EMBL" id="JAAOZC010000002">
    <property type="protein sequence ID" value="NIJ07682.1"/>
    <property type="molecule type" value="Genomic_DNA"/>
</dbReference>
<evidence type="ECO:0000256" key="3">
    <source>
        <dbReference type="ARBA" id="ARBA00022692"/>
    </source>
</evidence>
<evidence type="ECO:0000313" key="7">
    <source>
        <dbReference type="EMBL" id="NIJ07682.1"/>
    </source>
</evidence>
<name>A0ABX0TQA8_9SPHN</name>
<accession>A0ABX0TQA8</accession>